<name>A0A9P1IJH0_9PELO</name>
<dbReference type="InterPro" id="IPR011009">
    <property type="entry name" value="Kinase-like_dom_sf"/>
</dbReference>
<evidence type="ECO:0000256" key="3">
    <source>
        <dbReference type="ARBA" id="ARBA00022527"/>
    </source>
</evidence>
<dbReference type="InterPro" id="IPR017441">
    <property type="entry name" value="Protein_kinase_ATP_BS"/>
</dbReference>
<dbReference type="PROSITE" id="PS00107">
    <property type="entry name" value="PROTEIN_KINASE_ATP"/>
    <property type="match status" value="1"/>
</dbReference>
<dbReference type="Gene3D" id="3.30.310.80">
    <property type="entry name" value="Kinase associated domain 1, KA1"/>
    <property type="match status" value="1"/>
</dbReference>
<dbReference type="SUPFAM" id="SSF56112">
    <property type="entry name" value="Protein kinase-like (PK-like)"/>
    <property type="match status" value="1"/>
</dbReference>
<dbReference type="PROSITE" id="PS00108">
    <property type="entry name" value="PROTEIN_KINASE_ST"/>
    <property type="match status" value="1"/>
</dbReference>
<dbReference type="InterPro" id="IPR049020">
    <property type="entry name" value="PRKAA1/2_AID"/>
</dbReference>
<dbReference type="SUPFAM" id="SSF103243">
    <property type="entry name" value="KA1-like"/>
    <property type="match status" value="1"/>
</dbReference>
<evidence type="ECO:0000256" key="10">
    <source>
        <dbReference type="PROSITE-ProRule" id="PRU10141"/>
    </source>
</evidence>
<dbReference type="Gene3D" id="1.10.510.10">
    <property type="entry name" value="Transferase(Phosphotransferase) domain 1"/>
    <property type="match status" value="1"/>
</dbReference>
<evidence type="ECO:0000256" key="6">
    <source>
        <dbReference type="ARBA" id="ARBA00022777"/>
    </source>
</evidence>
<accession>A0A9P1IJH0</accession>
<dbReference type="Gene3D" id="1.10.8.10">
    <property type="entry name" value="DNA helicase RuvA subunit, C-terminal domain"/>
    <property type="match status" value="1"/>
</dbReference>
<evidence type="ECO:0000259" key="12">
    <source>
        <dbReference type="PROSITE" id="PS50011"/>
    </source>
</evidence>
<protein>
    <recommendedName>
        <fullName evidence="2">non-specific serine/threonine protein kinase</fullName>
        <ecNumber evidence="2">2.7.11.1</ecNumber>
    </recommendedName>
</protein>
<evidence type="ECO:0000256" key="9">
    <source>
        <dbReference type="ARBA" id="ARBA00048679"/>
    </source>
</evidence>
<dbReference type="InterPro" id="IPR000719">
    <property type="entry name" value="Prot_kinase_dom"/>
</dbReference>
<dbReference type="GO" id="GO:0005524">
    <property type="term" value="F:ATP binding"/>
    <property type="evidence" value="ECO:0007669"/>
    <property type="project" value="UniProtKB-UniRule"/>
</dbReference>
<evidence type="ECO:0000256" key="11">
    <source>
        <dbReference type="SAM" id="MobiDB-lite"/>
    </source>
</evidence>
<sequence length="613" mass="68882">MPFKKWAAANKMDSILTRRSSAPAIPAISTSSQEASNLPNLKVGNYTLKKTLGNGSFGKVKLAVDRSGFEVAIKIVNRKKMRCESMATKAKREIQNMSSLQHPHICRLYEVISSPSDIFLVMELVTGGELYSYITKSGCLTVPESRKMFQQLIAGVKYCHDHMIVHRDLKPENLLLDEQMNIKIADFGLSNLMRDGDFLTTSCGSPNYAAPELILSRLYVGPEVDIWSSGVILYAMLSGTLPFDESDPPTLYRKIKKGSYSIPRNMDSAAADLIKTMLVVDTMKRANIKEIIGHKFFKKNLPVYLFPEEESETTIIDIDSVNCVVQKYGVPEEEVTQALLSGDHHNHIAMAYHLVCEHKRKDSEKTKEAIESFYKNTRKSIQNPNSPKKSVAAETQSIPKTTQEKTFEVLQSRQRKRQWHLGIRSSSTPQETIYLVFKKLEEIDLEWKTLDIYHLIVRRKPTASNSDPVRIALRLYETGEKLAYVLDFKLWLKAEEYSIESGTNTPVRCRSRQSSISVLPLPTTTPTKGILTPKLNTKKVTPSIEIPRINVDEASLGDISISPTKSVSFLDTPGHISNSSESQSSSFDRPEIPPSTTIQFFDLCHAIMAQLLA</sequence>
<dbReference type="FunFam" id="1.10.510.10:FF:000407">
    <property type="entry name" value="Non-specific serine/threonine protein kinase"/>
    <property type="match status" value="1"/>
</dbReference>
<dbReference type="PROSITE" id="PS50011">
    <property type="entry name" value="PROTEIN_KINASE_DOM"/>
    <property type="match status" value="1"/>
</dbReference>
<dbReference type="Pfam" id="PF00069">
    <property type="entry name" value="Pkinase"/>
    <property type="match status" value="1"/>
</dbReference>
<dbReference type="GO" id="GO:0005737">
    <property type="term" value="C:cytoplasm"/>
    <property type="evidence" value="ECO:0007669"/>
    <property type="project" value="TreeGrafter"/>
</dbReference>
<evidence type="ECO:0000256" key="4">
    <source>
        <dbReference type="ARBA" id="ARBA00022679"/>
    </source>
</evidence>
<reference evidence="13" key="1">
    <citation type="submission" date="2022-11" db="EMBL/GenBank/DDBJ databases">
        <authorList>
            <person name="Kikuchi T."/>
        </authorList>
    </citation>
    <scope>NUCLEOTIDE SEQUENCE</scope>
    <source>
        <strain evidence="13">PS1010</strain>
    </source>
</reference>
<dbReference type="SMART" id="SM00220">
    <property type="entry name" value="S_TKc"/>
    <property type="match status" value="1"/>
</dbReference>
<comment type="caution">
    <text evidence="13">The sequence shown here is derived from an EMBL/GenBank/DDBJ whole genome shotgun (WGS) entry which is preliminary data.</text>
</comment>
<feature type="region of interest" description="Disordered" evidence="11">
    <location>
        <begin position="572"/>
        <end position="591"/>
    </location>
</feature>
<evidence type="ECO:0000256" key="7">
    <source>
        <dbReference type="ARBA" id="ARBA00022840"/>
    </source>
</evidence>
<keyword evidence="14" id="KW-1185">Reference proteome</keyword>
<proteinExistence type="inferred from homology"/>
<dbReference type="GO" id="GO:0035556">
    <property type="term" value="P:intracellular signal transduction"/>
    <property type="evidence" value="ECO:0007669"/>
    <property type="project" value="TreeGrafter"/>
</dbReference>
<dbReference type="InterPro" id="IPR008271">
    <property type="entry name" value="Ser/Thr_kinase_AS"/>
</dbReference>
<keyword evidence="4" id="KW-0808">Transferase</keyword>
<feature type="domain" description="Protein kinase" evidence="12">
    <location>
        <begin position="46"/>
        <end position="297"/>
    </location>
</feature>
<evidence type="ECO:0000256" key="5">
    <source>
        <dbReference type="ARBA" id="ARBA00022741"/>
    </source>
</evidence>
<dbReference type="OrthoDB" id="193931at2759"/>
<dbReference type="GO" id="GO:0004674">
    <property type="term" value="F:protein serine/threonine kinase activity"/>
    <property type="evidence" value="ECO:0007669"/>
    <property type="project" value="UniProtKB-KW"/>
</dbReference>
<evidence type="ECO:0000313" key="13">
    <source>
        <dbReference type="EMBL" id="CAI5445236.1"/>
    </source>
</evidence>
<comment type="catalytic activity">
    <reaction evidence="8">
        <text>L-threonyl-[protein] + ATP = O-phospho-L-threonyl-[protein] + ADP + H(+)</text>
        <dbReference type="Rhea" id="RHEA:46608"/>
        <dbReference type="Rhea" id="RHEA-COMP:11060"/>
        <dbReference type="Rhea" id="RHEA-COMP:11605"/>
        <dbReference type="ChEBI" id="CHEBI:15378"/>
        <dbReference type="ChEBI" id="CHEBI:30013"/>
        <dbReference type="ChEBI" id="CHEBI:30616"/>
        <dbReference type="ChEBI" id="CHEBI:61977"/>
        <dbReference type="ChEBI" id="CHEBI:456216"/>
        <dbReference type="EC" id="2.7.11.1"/>
    </reaction>
</comment>
<dbReference type="EC" id="2.7.11.1" evidence="2"/>
<keyword evidence="6" id="KW-0418">Kinase</keyword>
<feature type="binding site" evidence="10">
    <location>
        <position position="74"/>
    </location>
    <ligand>
        <name>ATP</name>
        <dbReference type="ChEBI" id="CHEBI:30616"/>
    </ligand>
</feature>
<dbReference type="InterPro" id="IPR028375">
    <property type="entry name" value="KA1/Ssp2_C"/>
</dbReference>
<evidence type="ECO:0000256" key="1">
    <source>
        <dbReference type="ARBA" id="ARBA00006234"/>
    </source>
</evidence>
<dbReference type="PANTHER" id="PTHR24346">
    <property type="entry name" value="MAP/MICROTUBULE AFFINITY-REGULATING KINASE"/>
    <property type="match status" value="1"/>
</dbReference>
<keyword evidence="5 10" id="KW-0547">Nucleotide-binding</keyword>
<comment type="catalytic activity">
    <reaction evidence="9">
        <text>L-seryl-[protein] + ATP = O-phospho-L-seryl-[protein] + ADP + H(+)</text>
        <dbReference type="Rhea" id="RHEA:17989"/>
        <dbReference type="Rhea" id="RHEA-COMP:9863"/>
        <dbReference type="Rhea" id="RHEA-COMP:11604"/>
        <dbReference type="ChEBI" id="CHEBI:15378"/>
        <dbReference type="ChEBI" id="CHEBI:29999"/>
        <dbReference type="ChEBI" id="CHEBI:30616"/>
        <dbReference type="ChEBI" id="CHEBI:83421"/>
        <dbReference type="ChEBI" id="CHEBI:456216"/>
        <dbReference type="EC" id="2.7.11.1"/>
    </reaction>
</comment>
<dbReference type="PANTHER" id="PTHR24346:SF110">
    <property type="entry name" value="NON-SPECIFIC SERINE_THREONINE PROTEIN KINASE"/>
    <property type="match status" value="1"/>
</dbReference>
<keyword evidence="7 10" id="KW-0067">ATP-binding</keyword>
<dbReference type="Proteomes" id="UP001152747">
    <property type="component" value="Unassembled WGS sequence"/>
</dbReference>
<dbReference type="Pfam" id="PF21147">
    <property type="entry name" value="AMPK_alpha_AID"/>
    <property type="match status" value="1"/>
</dbReference>
<comment type="similarity">
    <text evidence="1">Belongs to the protein kinase superfamily. CAMK Ser/Thr protein kinase family. SNF1 subfamily.</text>
</comment>
<evidence type="ECO:0000256" key="2">
    <source>
        <dbReference type="ARBA" id="ARBA00012513"/>
    </source>
</evidence>
<keyword evidence="3" id="KW-0723">Serine/threonine-protein kinase</keyword>
<dbReference type="EMBL" id="CANHGI010000003">
    <property type="protein sequence ID" value="CAI5445236.1"/>
    <property type="molecule type" value="Genomic_DNA"/>
</dbReference>
<dbReference type="Gene3D" id="3.30.200.20">
    <property type="entry name" value="Phosphorylase Kinase, domain 1"/>
    <property type="match status" value="1"/>
</dbReference>
<evidence type="ECO:0000313" key="14">
    <source>
        <dbReference type="Proteomes" id="UP001152747"/>
    </source>
</evidence>
<feature type="compositionally biased region" description="Low complexity" evidence="11">
    <location>
        <begin position="577"/>
        <end position="586"/>
    </location>
</feature>
<gene>
    <name evidence="13" type="ORF">CAMP_LOCUS7873</name>
</gene>
<evidence type="ECO:0000256" key="8">
    <source>
        <dbReference type="ARBA" id="ARBA00047899"/>
    </source>
</evidence>
<dbReference type="FunFam" id="3.30.200.20:FF:000003">
    <property type="entry name" value="Non-specific serine/threonine protein kinase"/>
    <property type="match status" value="1"/>
</dbReference>
<dbReference type="AlphaFoldDB" id="A0A9P1IJH0"/>
<organism evidence="13 14">
    <name type="scientific">Caenorhabditis angaria</name>
    <dbReference type="NCBI Taxonomy" id="860376"/>
    <lineage>
        <taxon>Eukaryota</taxon>
        <taxon>Metazoa</taxon>
        <taxon>Ecdysozoa</taxon>
        <taxon>Nematoda</taxon>
        <taxon>Chromadorea</taxon>
        <taxon>Rhabditida</taxon>
        <taxon>Rhabditina</taxon>
        <taxon>Rhabditomorpha</taxon>
        <taxon>Rhabditoidea</taxon>
        <taxon>Rhabditidae</taxon>
        <taxon>Peloderinae</taxon>
        <taxon>Caenorhabditis</taxon>
    </lineage>
</organism>